<dbReference type="SUPFAM" id="SSF88946">
    <property type="entry name" value="Sigma2 domain of RNA polymerase sigma factors"/>
    <property type="match status" value="1"/>
</dbReference>
<evidence type="ECO:0000313" key="4">
    <source>
        <dbReference type="Proteomes" id="UP001057134"/>
    </source>
</evidence>
<sequence length="429" mass="47953">MIISMETNQVIEKTARDAYGRLLSYLAVHWRDLQAVEDAIGDAFLAALETWPKVGVPDKPEAWLITAARRRLIDRARRTRISESALPTLLVMSEDTQRLTSSSAAFPDERLRMMFLCTHPAIDPVMRTPLMLQTVLGIDAARIAAAFIIKPSTMSQRLTRVKAKIRAERLIFEMPDAEEIPNRLDSVLEATYAAYGSGWGEAAIADSSRKRLEEEAIYLGKLLLQFAPREPEVYGLLALMLHCEARREARYDDEGNYVPLSEQKCSRWNQSLIMEAERYLHNASQAGGIGRFQLMAAIQSVHAQRLWTGRIEWEAIAQLYEGLICMYPSLGALVGRAAAVAEAYGAERGITLLEAIPSEKVVNYQPYWALAGHLYKRMNRIEDARSAYSHAIGLSTDVSVRQFLSRQASAKSIGIDKKISGSALNLPLQ</sequence>
<organism evidence="3 4">
    <name type="scientific">Paenibacillus konkukensis</name>
    <dbReference type="NCBI Taxonomy" id="2020716"/>
    <lineage>
        <taxon>Bacteria</taxon>
        <taxon>Bacillati</taxon>
        <taxon>Bacillota</taxon>
        <taxon>Bacilli</taxon>
        <taxon>Bacillales</taxon>
        <taxon>Paenibacillaceae</taxon>
        <taxon>Paenibacillus</taxon>
    </lineage>
</organism>
<dbReference type="PANTHER" id="PTHR47756">
    <property type="entry name" value="BLL6612 PROTEIN-RELATED"/>
    <property type="match status" value="1"/>
</dbReference>
<keyword evidence="4" id="KW-1185">Reference proteome</keyword>
<dbReference type="InterPro" id="IPR007627">
    <property type="entry name" value="RNA_pol_sigma70_r2"/>
</dbReference>
<dbReference type="InterPro" id="IPR046531">
    <property type="entry name" value="DUF6596"/>
</dbReference>
<protein>
    <submittedName>
        <fullName evidence="3">RNA polymerase sigma factor</fullName>
    </submittedName>
</protein>
<accession>A0ABY4RY76</accession>
<dbReference type="Proteomes" id="UP001057134">
    <property type="component" value="Chromosome"/>
</dbReference>
<dbReference type="InterPro" id="IPR013325">
    <property type="entry name" value="RNA_pol_sigma_r2"/>
</dbReference>
<dbReference type="Pfam" id="PF04542">
    <property type="entry name" value="Sigma70_r2"/>
    <property type="match status" value="1"/>
</dbReference>
<evidence type="ECO:0000259" key="1">
    <source>
        <dbReference type="Pfam" id="PF04542"/>
    </source>
</evidence>
<dbReference type="PANTHER" id="PTHR47756:SF2">
    <property type="entry name" value="BLL6612 PROTEIN"/>
    <property type="match status" value="1"/>
</dbReference>
<dbReference type="Gene3D" id="1.10.1740.10">
    <property type="match status" value="1"/>
</dbReference>
<feature type="domain" description="RNA polymerase sigma-70 region 2" evidence="1">
    <location>
        <begin position="18"/>
        <end position="80"/>
    </location>
</feature>
<evidence type="ECO:0000313" key="3">
    <source>
        <dbReference type="EMBL" id="UQZ87624.1"/>
    </source>
</evidence>
<name>A0ABY4RY76_9BACL</name>
<feature type="domain" description="DUF6596" evidence="2">
    <location>
        <begin position="183"/>
        <end position="283"/>
    </location>
</feature>
<dbReference type="EMBL" id="CP027059">
    <property type="protein sequence ID" value="UQZ87624.1"/>
    <property type="molecule type" value="Genomic_DNA"/>
</dbReference>
<reference evidence="3" key="2">
    <citation type="journal article" date="2021" name="J Anim Sci Technol">
        <title>Complete genome sequence of Paenibacillus konkukensis sp. nov. SK3146 as a potential probiotic strain.</title>
        <authorList>
            <person name="Jung H.I."/>
            <person name="Park S."/>
            <person name="Niu K.M."/>
            <person name="Lee S.W."/>
            <person name="Kothari D."/>
            <person name="Yi K.J."/>
            <person name="Kim S.K."/>
        </authorList>
    </citation>
    <scope>NUCLEOTIDE SEQUENCE</scope>
    <source>
        <strain evidence="3">SK3146</strain>
    </source>
</reference>
<proteinExistence type="predicted"/>
<reference evidence="3" key="1">
    <citation type="submission" date="2018-02" db="EMBL/GenBank/DDBJ databases">
        <authorList>
            <person name="Kim S.-K."/>
            <person name="Jung H.-I."/>
            <person name="Lee S.-W."/>
        </authorList>
    </citation>
    <scope>NUCLEOTIDE SEQUENCE</scope>
    <source>
        <strain evidence="3">SK3146</strain>
    </source>
</reference>
<gene>
    <name evidence="3" type="ORF">SK3146_06926</name>
</gene>
<dbReference type="Pfam" id="PF20239">
    <property type="entry name" value="DUF6596"/>
    <property type="match status" value="1"/>
</dbReference>
<evidence type="ECO:0000259" key="2">
    <source>
        <dbReference type="Pfam" id="PF20239"/>
    </source>
</evidence>